<dbReference type="GO" id="GO:0006412">
    <property type="term" value="P:translation"/>
    <property type="evidence" value="ECO:0007669"/>
    <property type="project" value="TreeGrafter"/>
</dbReference>
<protein>
    <recommendedName>
        <fullName evidence="3">Ribosome maturation factor RimP</fullName>
    </recommendedName>
</protein>
<evidence type="ECO:0000256" key="1">
    <source>
        <dbReference type="ARBA" id="ARBA00022490"/>
    </source>
</evidence>
<gene>
    <name evidence="3 6" type="primary">rimP</name>
    <name evidence="6" type="ORF">GCM10011316_20120</name>
</gene>
<dbReference type="FunFam" id="3.30.300.70:FF:000001">
    <property type="entry name" value="Ribosome maturation factor RimP"/>
    <property type="match status" value="1"/>
</dbReference>
<dbReference type="GO" id="GO:0005829">
    <property type="term" value="C:cytosol"/>
    <property type="evidence" value="ECO:0007669"/>
    <property type="project" value="TreeGrafter"/>
</dbReference>
<dbReference type="Gene3D" id="3.30.300.70">
    <property type="entry name" value="RimP-like superfamily, N-terminal"/>
    <property type="match status" value="1"/>
</dbReference>
<evidence type="ECO:0000259" key="5">
    <source>
        <dbReference type="Pfam" id="PF17384"/>
    </source>
</evidence>
<feature type="domain" description="Ribosome maturation factor RimP C-terminal" evidence="5">
    <location>
        <begin position="96"/>
        <end position="166"/>
    </location>
</feature>
<evidence type="ECO:0000313" key="7">
    <source>
        <dbReference type="Proteomes" id="UP000605148"/>
    </source>
</evidence>
<dbReference type="SUPFAM" id="SSF74942">
    <property type="entry name" value="YhbC-like, C-terminal domain"/>
    <property type="match status" value="1"/>
</dbReference>
<dbReference type="SUPFAM" id="SSF75420">
    <property type="entry name" value="YhbC-like, N-terminal domain"/>
    <property type="match status" value="1"/>
</dbReference>
<keyword evidence="1 3" id="KW-0963">Cytoplasm</keyword>
<dbReference type="Pfam" id="PF17384">
    <property type="entry name" value="DUF150_C"/>
    <property type="match status" value="1"/>
</dbReference>
<name>A0A916X243_9HYPH</name>
<dbReference type="PANTHER" id="PTHR33867:SF1">
    <property type="entry name" value="RIBOSOME MATURATION FACTOR RIMP"/>
    <property type="match status" value="1"/>
</dbReference>
<evidence type="ECO:0000256" key="3">
    <source>
        <dbReference type="HAMAP-Rule" id="MF_01077"/>
    </source>
</evidence>
<evidence type="ECO:0000259" key="4">
    <source>
        <dbReference type="Pfam" id="PF02576"/>
    </source>
</evidence>
<sequence>MSANEPRIITEQGLEARVAAIVEPVIEDLGYRLVRAKISAANGCTLQIMAERPDGTMTVEDCETVSRGVSPALDVEDPINRAYHLEVSSPGIDRPLVRTSDFDRWSGHDTKIEMAVLQDGRRRFRGVLLGAENGMAKLKLPDTKPDEPDTVTLPLSEIGEARLVLTDDLITAALKAEKAALAARDADQQFEQDNTPN</sequence>
<dbReference type="PANTHER" id="PTHR33867">
    <property type="entry name" value="RIBOSOME MATURATION FACTOR RIMP"/>
    <property type="match status" value="1"/>
</dbReference>
<reference evidence="6" key="1">
    <citation type="journal article" date="2014" name="Int. J. Syst. Evol. Microbiol.">
        <title>Complete genome sequence of Corynebacterium casei LMG S-19264T (=DSM 44701T), isolated from a smear-ripened cheese.</title>
        <authorList>
            <consortium name="US DOE Joint Genome Institute (JGI-PGF)"/>
            <person name="Walter F."/>
            <person name="Albersmeier A."/>
            <person name="Kalinowski J."/>
            <person name="Ruckert C."/>
        </authorList>
    </citation>
    <scope>NUCLEOTIDE SEQUENCE</scope>
    <source>
        <strain evidence="6">CGMCC 1.12426</strain>
    </source>
</reference>
<evidence type="ECO:0000256" key="2">
    <source>
        <dbReference type="ARBA" id="ARBA00022517"/>
    </source>
</evidence>
<accession>A0A916X243</accession>
<reference evidence="6" key="2">
    <citation type="submission" date="2020-09" db="EMBL/GenBank/DDBJ databases">
        <authorList>
            <person name="Sun Q."/>
            <person name="Zhou Y."/>
        </authorList>
    </citation>
    <scope>NUCLEOTIDE SEQUENCE</scope>
    <source>
        <strain evidence="6">CGMCC 1.12426</strain>
    </source>
</reference>
<feature type="domain" description="Ribosome maturation factor RimP N-terminal" evidence="4">
    <location>
        <begin position="21"/>
        <end position="93"/>
    </location>
</feature>
<dbReference type="Pfam" id="PF02576">
    <property type="entry name" value="RimP_N"/>
    <property type="match status" value="1"/>
</dbReference>
<dbReference type="Proteomes" id="UP000605148">
    <property type="component" value="Unassembled WGS sequence"/>
</dbReference>
<dbReference type="RefSeq" id="WP_150495904.1">
    <property type="nucleotide sequence ID" value="NZ_BMFA01000005.1"/>
</dbReference>
<proteinExistence type="inferred from homology"/>
<dbReference type="InterPro" id="IPR036847">
    <property type="entry name" value="RimP_C_sf"/>
</dbReference>
<organism evidence="6 7">
    <name type="scientific">Roseibium aquae</name>
    <dbReference type="NCBI Taxonomy" id="1323746"/>
    <lineage>
        <taxon>Bacteria</taxon>
        <taxon>Pseudomonadati</taxon>
        <taxon>Pseudomonadota</taxon>
        <taxon>Alphaproteobacteria</taxon>
        <taxon>Hyphomicrobiales</taxon>
        <taxon>Stappiaceae</taxon>
        <taxon>Roseibium</taxon>
    </lineage>
</organism>
<dbReference type="EMBL" id="BMFA01000005">
    <property type="protein sequence ID" value="GGB47975.1"/>
    <property type="molecule type" value="Genomic_DNA"/>
</dbReference>
<dbReference type="CDD" id="cd01734">
    <property type="entry name" value="YlxS_C"/>
    <property type="match status" value="1"/>
</dbReference>
<dbReference type="InterPro" id="IPR035956">
    <property type="entry name" value="RimP_N_sf"/>
</dbReference>
<comment type="caution">
    <text evidence="6">The sequence shown here is derived from an EMBL/GenBank/DDBJ whole genome shotgun (WGS) entry which is preliminary data.</text>
</comment>
<dbReference type="GO" id="GO:0000028">
    <property type="term" value="P:ribosomal small subunit assembly"/>
    <property type="evidence" value="ECO:0007669"/>
    <property type="project" value="TreeGrafter"/>
</dbReference>
<dbReference type="AlphaFoldDB" id="A0A916X243"/>
<comment type="subcellular location">
    <subcellularLocation>
        <location evidence="3">Cytoplasm</location>
    </subcellularLocation>
</comment>
<dbReference type="InterPro" id="IPR028998">
    <property type="entry name" value="RimP_C"/>
</dbReference>
<evidence type="ECO:0000313" key="6">
    <source>
        <dbReference type="EMBL" id="GGB47975.1"/>
    </source>
</evidence>
<keyword evidence="7" id="KW-1185">Reference proteome</keyword>
<keyword evidence="2 3" id="KW-0690">Ribosome biogenesis</keyword>
<dbReference type="InterPro" id="IPR028989">
    <property type="entry name" value="RimP_N"/>
</dbReference>
<dbReference type="InterPro" id="IPR003728">
    <property type="entry name" value="Ribosome_maturation_RimP"/>
</dbReference>
<comment type="function">
    <text evidence="3">Required for maturation of 30S ribosomal subunits.</text>
</comment>
<dbReference type="HAMAP" id="MF_01077">
    <property type="entry name" value="RimP"/>
    <property type="match status" value="1"/>
</dbReference>
<comment type="similarity">
    <text evidence="3">Belongs to the RimP family.</text>
</comment>
<dbReference type="NCBIfam" id="NF000932">
    <property type="entry name" value="PRK00092.2-5"/>
    <property type="match status" value="1"/>
</dbReference>
<dbReference type="OrthoDB" id="9805006at2"/>